<keyword evidence="2" id="KW-0472">Membrane</keyword>
<feature type="compositionally biased region" description="Pro residues" evidence="1">
    <location>
        <begin position="73"/>
        <end position="93"/>
    </location>
</feature>
<dbReference type="AlphaFoldDB" id="A0A9P4YRL5"/>
<comment type="caution">
    <text evidence="3">The sequence shown here is derived from an EMBL/GenBank/DDBJ whole genome shotgun (WGS) entry which is preliminary data.</text>
</comment>
<dbReference type="GeneID" id="55970638"/>
<keyword evidence="2" id="KW-1133">Transmembrane helix</keyword>
<organism evidence="3 4">
    <name type="scientific">Geosmithia morbida</name>
    <dbReference type="NCBI Taxonomy" id="1094350"/>
    <lineage>
        <taxon>Eukaryota</taxon>
        <taxon>Fungi</taxon>
        <taxon>Dikarya</taxon>
        <taxon>Ascomycota</taxon>
        <taxon>Pezizomycotina</taxon>
        <taxon>Sordariomycetes</taxon>
        <taxon>Hypocreomycetidae</taxon>
        <taxon>Hypocreales</taxon>
        <taxon>Bionectriaceae</taxon>
        <taxon>Geosmithia</taxon>
    </lineage>
</organism>
<feature type="compositionally biased region" description="Low complexity" evidence="1">
    <location>
        <begin position="62"/>
        <end position="72"/>
    </location>
</feature>
<dbReference type="Proteomes" id="UP000749293">
    <property type="component" value="Unassembled WGS sequence"/>
</dbReference>
<evidence type="ECO:0000256" key="2">
    <source>
        <dbReference type="SAM" id="Phobius"/>
    </source>
</evidence>
<feature type="compositionally biased region" description="Low complexity" evidence="1">
    <location>
        <begin position="21"/>
        <end position="38"/>
    </location>
</feature>
<dbReference type="RefSeq" id="XP_035318396.1">
    <property type="nucleotide sequence ID" value="XM_035466385.1"/>
</dbReference>
<reference evidence="3" key="1">
    <citation type="submission" date="2020-03" db="EMBL/GenBank/DDBJ databases">
        <title>Site-based positive gene gene selection in Geosmithia morbida across the United States reveals a broad range of putative effectors and factors for local host and environmental adapation.</title>
        <authorList>
            <person name="Onufrak A."/>
            <person name="Murdoch R.W."/>
            <person name="Gazis R."/>
            <person name="Huff M."/>
            <person name="Staton M."/>
            <person name="Klingeman W."/>
            <person name="Hadziabdic D."/>
        </authorList>
    </citation>
    <scope>NUCLEOTIDE SEQUENCE</scope>
    <source>
        <strain evidence="3">1262</strain>
    </source>
</reference>
<feature type="transmembrane region" description="Helical" evidence="2">
    <location>
        <begin position="223"/>
        <end position="243"/>
    </location>
</feature>
<sequence length="471" mass="49642">MAPAAEGPRRFAASTTVGQLPPTTTTTFTTFSFPPWTTGDDDTADNKPAVRHRQVKRQGVVSSSTATSTTLLPPLPSGPPGPPPPGPPPPGPDLDPDPGYDSEESLSGDGETSDEEDGVLDNFITDPSSGNEKEVDTTSTALPSSTRSSTIVSATGSATEVPSPTSPDAVLATETSSSNENETWPSPSDYDGPTSALESSGRGDDDFHRGPSPRQRHHKNLEIALSVLSAIVGVCLLVVLSAANVCPAKGVPAERDPAKAVQTIGFPAERVSGERVPRQSRQSGSQQSDSQQVVADADPSAEQNPKIKLADVDELGLSASGNTLTTGDIQIDPRSQYRPPPVSPTGSSISSAFGNGTFIPPTPREPPAALRDTMRSGYFADENLPFPLMPPPTRRDTTYTQSSVSSEPRFRTVSSWVGQQTRRIGREPAPPVPEQGYGLMMPDDQEPRRVSGVPPPPPLPQDITGFTADKR</sequence>
<evidence type="ECO:0000313" key="3">
    <source>
        <dbReference type="EMBL" id="KAF4119744.1"/>
    </source>
</evidence>
<proteinExistence type="predicted"/>
<evidence type="ECO:0000256" key="1">
    <source>
        <dbReference type="SAM" id="MobiDB-lite"/>
    </source>
</evidence>
<name>A0A9P4YRL5_9HYPO</name>
<accession>A0A9P4YRL5</accession>
<protein>
    <recommendedName>
        <fullName evidence="5">Transmembrane protein</fullName>
    </recommendedName>
</protein>
<keyword evidence="4" id="KW-1185">Reference proteome</keyword>
<feature type="region of interest" description="Disordered" evidence="1">
    <location>
        <begin position="249"/>
        <end position="307"/>
    </location>
</feature>
<feature type="compositionally biased region" description="Polar residues" evidence="1">
    <location>
        <begin position="344"/>
        <end position="354"/>
    </location>
</feature>
<feature type="compositionally biased region" description="Low complexity" evidence="1">
    <location>
        <begin position="279"/>
        <end position="292"/>
    </location>
</feature>
<feature type="region of interest" description="Disordered" evidence="1">
    <location>
        <begin position="381"/>
        <end position="471"/>
    </location>
</feature>
<gene>
    <name evidence="3" type="ORF">GMORB2_4410</name>
</gene>
<keyword evidence="2" id="KW-0812">Transmembrane</keyword>
<evidence type="ECO:0008006" key="5">
    <source>
        <dbReference type="Google" id="ProtNLM"/>
    </source>
</evidence>
<feature type="region of interest" description="Disordered" evidence="1">
    <location>
        <begin position="321"/>
        <end position="369"/>
    </location>
</feature>
<feature type="region of interest" description="Disordered" evidence="1">
    <location>
        <begin position="1"/>
        <end position="216"/>
    </location>
</feature>
<dbReference type="EMBL" id="JAANYQ010000021">
    <property type="protein sequence ID" value="KAF4119744.1"/>
    <property type="molecule type" value="Genomic_DNA"/>
</dbReference>
<feature type="compositionally biased region" description="Polar residues" evidence="1">
    <location>
        <begin position="398"/>
        <end position="422"/>
    </location>
</feature>
<feature type="compositionally biased region" description="Acidic residues" evidence="1">
    <location>
        <begin position="94"/>
        <end position="119"/>
    </location>
</feature>
<feature type="compositionally biased region" description="Polar residues" evidence="1">
    <location>
        <begin position="137"/>
        <end position="163"/>
    </location>
</feature>
<feature type="compositionally biased region" description="Polar residues" evidence="1">
    <location>
        <begin position="173"/>
        <end position="186"/>
    </location>
</feature>
<dbReference type="OrthoDB" id="5411141at2759"/>
<evidence type="ECO:0000313" key="4">
    <source>
        <dbReference type="Proteomes" id="UP000749293"/>
    </source>
</evidence>